<feature type="transmembrane region" description="Helical" evidence="1">
    <location>
        <begin position="59"/>
        <end position="82"/>
    </location>
</feature>
<comment type="caution">
    <text evidence="2">The sequence shown here is derived from an EMBL/GenBank/DDBJ whole genome shotgun (WGS) entry which is preliminary data.</text>
</comment>
<gene>
    <name evidence="2" type="ORF">IEQ34_016343</name>
</gene>
<dbReference type="AlphaFoldDB" id="A0AAV7GEU0"/>
<dbReference type="Proteomes" id="UP000775213">
    <property type="component" value="Unassembled WGS sequence"/>
</dbReference>
<keyword evidence="1" id="KW-0812">Transmembrane</keyword>
<proteinExistence type="predicted"/>
<keyword evidence="1" id="KW-0472">Membrane</keyword>
<keyword evidence="3" id="KW-1185">Reference proteome</keyword>
<feature type="transmembrane region" description="Helical" evidence="1">
    <location>
        <begin position="193"/>
        <end position="226"/>
    </location>
</feature>
<accession>A0AAV7GEU0</accession>
<keyword evidence="1" id="KW-1133">Transmembrane helix</keyword>
<dbReference type="EMBL" id="JAGFBR010000015">
    <property type="protein sequence ID" value="KAH0454419.1"/>
    <property type="molecule type" value="Genomic_DNA"/>
</dbReference>
<organism evidence="2 3">
    <name type="scientific">Dendrobium chrysotoxum</name>
    <name type="common">Orchid</name>
    <dbReference type="NCBI Taxonomy" id="161865"/>
    <lineage>
        <taxon>Eukaryota</taxon>
        <taxon>Viridiplantae</taxon>
        <taxon>Streptophyta</taxon>
        <taxon>Embryophyta</taxon>
        <taxon>Tracheophyta</taxon>
        <taxon>Spermatophyta</taxon>
        <taxon>Magnoliopsida</taxon>
        <taxon>Liliopsida</taxon>
        <taxon>Asparagales</taxon>
        <taxon>Orchidaceae</taxon>
        <taxon>Epidendroideae</taxon>
        <taxon>Malaxideae</taxon>
        <taxon>Dendrobiinae</taxon>
        <taxon>Dendrobium</taxon>
    </lineage>
</organism>
<protein>
    <submittedName>
        <fullName evidence="2">Uncharacterized protein</fullName>
    </submittedName>
</protein>
<evidence type="ECO:0000313" key="3">
    <source>
        <dbReference type="Proteomes" id="UP000775213"/>
    </source>
</evidence>
<evidence type="ECO:0000256" key="1">
    <source>
        <dbReference type="SAM" id="Phobius"/>
    </source>
</evidence>
<name>A0AAV7GEU0_DENCH</name>
<sequence>MDENIDIILDDKKNNQKFVSNAKGKISIFKDPPKCGPKGISNARLKGYLEKKRRIKSYLVVKGLLTTLFAMLDLFLTVLAIVSDEAGYIGPPVSGDAELLPDSAPNNFFTYDPPLPSLQYPPFVSFKKHENPYRAYSSRCRSSPLFSLHEMASAEACLSSTDHSQLFNALQHDLSKLTPDVETETLSSFGKSIWYSIALLNLCVCWIICLLITNGIFLLTVCITNFCCKR</sequence>
<evidence type="ECO:0000313" key="2">
    <source>
        <dbReference type="EMBL" id="KAH0454419.1"/>
    </source>
</evidence>
<reference evidence="2 3" key="1">
    <citation type="journal article" date="2021" name="Hortic Res">
        <title>Chromosome-scale assembly of the Dendrobium chrysotoxum genome enhances the understanding of orchid evolution.</title>
        <authorList>
            <person name="Zhang Y."/>
            <person name="Zhang G.Q."/>
            <person name="Zhang D."/>
            <person name="Liu X.D."/>
            <person name="Xu X.Y."/>
            <person name="Sun W.H."/>
            <person name="Yu X."/>
            <person name="Zhu X."/>
            <person name="Wang Z.W."/>
            <person name="Zhao X."/>
            <person name="Zhong W.Y."/>
            <person name="Chen H."/>
            <person name="Yin W.L."/>
            <person name="Huang T."/>
            <person name="Niu S.C."/>
            <person name="Liu Z.J."/>
        </authorList>
    </citation>
    <scope>NUCLEOTIDE SEQUENCE [LARGE SCALE GENOMIC DNA]</scope>
    <source>
        <strain evidence="2">Lindl</strain>
    </source>
</reference>